<evidence type="ECO:0000313" key="11">
    <source>
        <dbReference type="Proteomes" id="UP000077521"/>
    </source>
</evidence>
<proteinExistence type="inferred from homology"/>
<evidence type="ECO:0000256" key="4">
    <source>
        <dbReference type="ARBA" id="ARBA00022692"/>
    </source>
</evidence>
<dbReference type="AlphaFoldDB" id="A0A177TFT2"/>
<dbReference type="PANTHER" id="PTHR14110:SF0">
    <property type="entry name" value="MITOCHONDRIAL IMPORT INNER MEMBRANE TRANSLOCASE SUBUNIT TIM22"/>
    <property type="match status" value="1"/>
</dbReference>
<dbReference type="GO" id="GO:0030943">
    <property type="term" value="F:mitochondrion targeting sequence binding"/>
    <property type="evidence" value="ECO:0007669"/>
    <property type="project" value="TreeGrafter"/>
</dbReference>
<reference evidence="10" key="1">
    <citation type="submission" date="2016-04" db="EMBL/GenBank/DDBJ databases">
        <authorList>
            <person name="Nguyen H.D."/>
            <person name="Samba Siva P."/>
            <person name="Cullis J."/>
            <person name="Levesque C.A."/>
            <person name="Hambleton S."/>
        </authorList>
    </citation>
    <scope>NUCLEOTIDE SEQUENCE</scope>
    <source>
        <strain evidence="10">DAOMC 236416</strain>
    </source>
</reference>
<keyword evidence="9" id="KW-0813">Transport</keyword>
<evidence type="ECO:0000256" key="6">
    <source>
        <dbReference type="ARBA" id="ARBA00022989"/>
    </source>
</evidence>
<dbReference type="Proteomes" id="UP000077521">
    <property type="component" value="Unassembled WGS sequence"/>
</dbReference>
<feature type="transmembrane region" description="Helical" evidence="9">
    <location>
        <begin position="167"/>
        <end position="187"/>
    </location>
</feature>
<keyword evidence="7 9" id="KW-0496">Mitochondrion</keyword>
<evidence type="ECO:0000256" key="2">
    <source>
        <dbReference type="ARBA" id="ARBA00008444"/>
    </source>
</evidence>
<keyword evidence="5 9" id="KW-0999">Mitochondrion inner membrane</keyword>
<comment type="function">
    <text evidence="9">Essential core component of the TIM22 complex, a complex that mediates the import and insertion of multi-pass transmembrane proteins into the mitochondrial inner membrane. In the TIM22 complex, it constitutes the voltage-activated and signal-gated channel. Forms a twin-pore translocase that uses the membrane potential as external driving force in 2 voltage-dependent steps.</text>
</comment>
<evidence type="ECO:0000313" key="10">
    <source>
        <dbReference type="EMBL" id="KAE8255122.1"/>
    </source>
</evidence>
<accession>A0A177TFT2</accession>
<organism evidence="10 11">
    <name type="scientific">Tilletia indica</name>
    <dbReference type="NCBI Taxonomy" id="43049"/>
    <lineage>
        <taxon>Eukaryota</taxon>
        <taxon>Fungi</taxon>
        <taxon>Dikarya</taxon>
        <taxon>Basidiomycota</taxon>
        <taxon>Ustilaginomycotina</taxon>
        <taxon>Exobasidiomycetes</taxon>
        <taxon>Tilletiales</taxon>
        <taxon>Tilletiaceae</taxon>
        <taxon>Tilletia</taxon>
    </lineage>
</organism>
<feature type="transmembrane region" description="Helical" evidence="9">
    <location>
        <begin position="50"/>
        <end position="73"/>
    </location>
</feature>
<dbReference type="InterPro" id="IPR039175">
    <property type="entry name" value="TIM22"/>
</dbReference>
<keyword evidence="8 9" id="KW-0472">Membrane</keyword>
<dbReference type="GO" id="GO:0008320">
    <property type="term" value="F:protein transmembrane transporter activity"/>
    <property type="evidence" value="ECO:0007669"/>
    <property type="project" value="UniProtKB-UniRule"/>
</dbReference>
<dbReference type="OrthoDB" id="75343at2759"/>
<keyword evidence="9" id="KW-0811">Translocation</keyword>
<comment type="subunit">
    <text evidence="9">Component of the TIM22 complex.</text>
</comment>
<evidence type="ECO:0000256" key="8">
    <source>
        <dbReference type="ARBA" id="ARBA00023136"/>
    </source>
</evidence>
<evidence type="ECO:0000256" key="1">
    <source>
        <dbReference type="ARBA" id="ARBA00004448"/>
    </source>
</evidence>
<sequence length="195" mass="21019">MPLPMVAPVYLPGKEPLPPGFTENDRIAMAQMAQSSKYMNQAMESCPFKVGMAGVMGFGFGAFFSLLGSSFAMDDPLRRSNVQAATMRNGVTVPPVELTTAQQTKEFFKETGRGMYRTGRGFGKVGAIYSGVECCIEGYRAKHDMVNPVAAGFFTGAILARNQGPQAVLLGGAGFAAFSAVIDYFFFHRQPPDDD</sequence>
<keyword evidence="11" id="KW-1185">Reference proteome</keyword>
<evidence type="ECO:0000256" key="7">
    <source>
        <dbReference type="ARBA" id="ARBA00023128"/>
    </source>
</evidence>
<keyword evidence="6 9" id="KW-1133">Transmembrane helix</keyword>
<keyword evidence="9" id="KW-0653">Protein transport</keyword>
<evidence type="ECO:0000256" key="5">
    <source>
        <dbReference type="ARBA" id="ARBA00022792"/>
    </source>
</evidence>
<comment type="caution">
    <text evidence="10">The sequence shown here is derived from an EMBL/GenBank/DDBJ whole genome shotgun (WGS) entry which is preliminary data.</text>
</comment>
<dbReference type="GO" id="GO:0045039">
    <property type="term" value="P:protein insertion into mitochondrial inner membrane"/>
    <property type="evidence" value="ECO:0007669"/>
    <property type="project" value="UniProtKB-UniRule"/>
</dbReference>
<dbReference type="Pfam" id="PF02466">
    <property type="entry name" value="Tim17"/>
    <property type="match status" value="1"/>
</dbReference>
<evidence type="ECO:0000256" key="3">
    <source>
        <dbReference type="ARBA" id="ARBA00020722"/>
    </source>
</evidence>
<comment type="similarity">
    <text evidence="2 9">Belongs to the Tim17/Tim22/Tim23 family.</text>
</comment>
<dbReference type="EMBL" id="LWDF02000169">
    <property type="protein sequence ID" value="KAE8255122.1"/>
    <property type="molecule type" value="Genomic_DNA"/>
</dbReference>
<comment type="subcellular location">
    <subcellularLocation>
        <location evidence="1 9">Mitochondrion inner membrane</location>
        <topology evidence="1 9">Multi-pass membrane protein</topology>
    </subcellularLocation>
</comment>
<protein>
    <recommendedName>
        <fullName evidence="3 9">Mitochondrial import inner membrane translocase subunit TIM22</fullName>
    </recommendedName>
</protein>
<gene>
    <name evidence="10" type="ORF">A4X13_0g3157</name>
</gene>
<keyword evidence="4 9" id="KW-0812">Transmembrane</keyword>
<evidence type="ECO:0000256" key="9">
    <source>
        <dbReference type="RuleBase" id="RU367038"/>
    </source>
</evidence>
<dbReference type="GO" id="GO:0042721">
    <property type="term" value="C:TIM22 mitochondrial import inner membrane insertion complex"/>
    <property type="evidence" value="ECO:0007669"/>
    <property type="project" value="UniProtKB-UniRule"/>
</dbReference>
<dbReference type="PANTHER" id="PTHR14110">
    <property type="entry name" value="MITOCHONDRIAL IMPORT INNER MEMBRANE TRANSLOCASE SUBUNIT TIM22"/>
    <property type="match status" value="1"/>
</dbReference>
<name>A0A177TFT2_9BASI</name>
<reference evidence="10" key="2">
    <citation type="journal article" date="2019" name="IMA Fungus">
        <title>Genome sequencing and comparison of five Tilletia species to identify candidate genes for the detection of regulated species infecting wheat.</title>
        <authorList>
            <person name="Nguyen H.D.T."/>
            <person name="Sultana T."/>
            <person name="Kesanakurti P."/>
            <person name="Hambleton S."/>
        </authorList>
    </citation>
    <scope>NUCLEOTIDE SEQUENCE</scope>
    <source>
        <strain evidence="10">DAOMC 236416</strain>
    </source>
</reference>